<dbReference type="STRING" id="996166.SAMN05192554_11738"/>
<evidence type="ECO:0000313" key="2">
    <source>
        <dbReference type="EMBL" id="SDN14910.1"/>
    </source>
</evidence>
<dbReference type="RefSeq" id="WP_089734932.1">
    <property type="nucleotide sequence ID" value="NZ_FNIA01000017.1"/>
</dbReference>
<dbReference type="InterPro" id="IPR006016">
    <property type="entry name" value="UspA"/>
</dbReference>
<proteinExistence type="predicted"/>
<dbReference type="Proteomes" id="UP000199370">
    <property type="component" value="Unassembled WGS sequence"/>
</dbReference>
<dbReference type="Gene3D" id="3.40.50.12370">
    <property type="match status" value="1"/>
</dbReference>
<feature type="domain" description="UspA" evidence="1">
    <location>
        <begin position="111"/>
        <end position="233"/>
    </location>
</feature>
<dbReference type="SUPFAM" id="SSF52402">
    <property type="entry name" value="Adenine nucleotide alpha hydrolases-like"/>
    <property type="match status" value="1"/>
</dbReference>
<dbReference type="Pfam" id="PF00582">
    <property type="entry name" value="Usp"/>
    <property type="match status" value="1"/>
</dbReference>
<protein>
    <submittedName>
        <fullName evidence="2">Universal stress protein family protein</fullName>
    </submittedName>
</protein>
<evidence type="ECO:0000313" key="3">
    <source>
        <dbReference type="Proteomes" id="UP000199370"/>
    </source>
</evidence>
<evidence type="ECO:0000259" key="1">
    <source>
        <dbReference type="Pfam" id="PF00582"/>
    </source>
</evidence>
<accession>A0A1G9Z0U1</accession>
<dbReference type="AlphaFoldDB" id="A0A1G9Z0U1"/>
<dbReference type="EMBL" id="FNIA01000017">
    <property type="protein sequence ID" value="SDN14910.1"/>
    <property type="molecule type" value="Genomic_DNA"/>
</dbReference>
<name>A0A1G9Z0U1_9EURY</name>
<reference evidence="2 3" key="1">
    <citation type="submission" date="2016-10" db="EMBL/GenBank/DDBJ databases">
        <authorList>
            <person name="de Groot N.N."/>
        </authorList>
    </citation>
    <scope>NUCLEOTIDE SEQUENCE [LARGE SCALE GENOMIC DNA]</scope>
    <source>
        <strain evidence="3">EB21,IBRC-M 10013,KCTC 4048</strain>
    </source>
</reference>
<keyword evidence="3" id="KW-1185">Reference proteome</keyword>
<dbReference type="OrthoDB" id="157328at2157"/>
<gene>
    <name evidence="2" type="ORF">SAMN05192554_11738</name>
</gene>
<sequence>MSNKPSILVPLRVLEGESIPEGVPELLGNAHVVLLGYHVVPDQTATDQARSQFEDKAMRRLDDFTAILEHAGATVESRLVFTHDGQTTIDRTTEEHDCLAVLIPNATRPVENVLVPVRGIVGVDRFVRLLSGLFASEGVDVTLYHVATDDETDADVETLLDGVATRLAGEGLSADAIDIEISRAGSPQERIVDTSDDYDAIVMGESDPSVTTFLFGMTADQVADQFLGPVFVIQHGEPEDVEETDTE</sequence>
<organism evidence="2 3">
    <name type="scientific">Haloarchaeobius iranensis</name>
    <dbReference type="NCBI Taxonomy" id="996166"/>
    <lineage>
        <taxon>Archaea</taxon>
        <taxon>Methanobacteriati</taxon>
        <taxon>Methanobacteriota</taxon>
        <taxon>Stenosarchaea group</taxon>
        <taxon>Halobacteria</taxon>
        <taxon>Halobacteriales</taxon>
        <taxon>Halorubellaceae</taxon>
        <taxon>Haloarchaeobius</taxon>
    </lineage>
</organism>